<dbReference type="EMBL" id="JBHTMK010000063">
    <property type="protein sequence ID" value="MFD1372913.1"/>
    <property type="molecule type" value="Genomic_DNA"/>
</dbReference>
<dbReference type="InterPro" id="IPR000086">
    <property type="entry name" value="NUDIX_hydrolase_dom"/>
</dbReference>
<dbReference type="Pfam" id="PF00293">
    <property type="entry name" value="NUDIX"/>
    <property type="match status" value="1"/>
</dbReference>
<keyword evidence="5" id="KW-1185">Reference proteome</keyword>
<accession>A0ABW4ASI9</accession>
<name>A0ABW4ASI9_9ACTN</name>
<dbReference type="PANTHER" id="PTHR43046">
    <property type="entry name" value="GDP-MANNOSE MANNOSYL HYDROLASE"/>
    <property type="match status" value="1"/>
</dbReference>
<dbReference type="CDD" id="cd04690">
    <property type="entry name" value="NUDIX_Hydrolase"/>
    <property type="match status" value="1"/>
</dbReference>
<dbReference type="Proteomes" id="UP001597183">
    <property type="component" value="Unassembled WGS sequence"/>
</dbReference>
<proteinExistence type="predicted"/>
<dbReference type="PANTHER" id="PTHR43046:SF2">
    <property type="entry name" value="8-OXO-DGTP DIPHOSPHATASE-RELATED"/>
    <property type="match status" value="1"/>
</dbReference>
<comment type="cofactor">
    <cofactor evidence="1">
        <name>Mg(2+)</name>
        <dbReference type="ChEBI" id="CHEBI:18420"/>
    </cofactor>
</comment>
<evidence type="ECO:0000256" key="1">
    <source>
        <dbReference type="ARBA" id="ARBA00001946"/>
    </source>
</evidence>
<reference evidence="5" key="1">
    <citation type="journal article" date="2019" name="Int. J. Syst. Evol. Microbiol.">
        <title>The Global Catalogue of Microorganisms (GCM) 10K type strain sequencing project: providing services to taxonomists for standard genome sequencing and annotation.</title>
        <authorList>
            <consortium name="The Broad Institute Genomics Platform"/>
            <consortium name="The Broad Institute Genome Sequencing Center for Infectious Disease"/>
            <person name="Wu L."/>
            <person name="Ma J."/>
        </authorList>
    </citation>
    <scope>NUCLEOTIDE SEQUENCE [LARGE SCALE GENOMIC DNA]</scope>
    <source>
        <strain evidence="5">CCM 7526</strain>
    </source>
</reference>
<evidence type="ECO:0000313" key="5">
    <source>
        <dbReference type="Proteomes" id="UP001597183"/>
    </source>
</evidence>
<evidence type="ECO:0000256" key="2">
    <source>
        <dbReference type="ARBA" id="ARBA00022801"/>
    </source>
</evidence>
<sequence length="136" mass="15146">MTLIDKIAWIQVDDGAILSTRSVGRDVYYLPGGKREPGESDLETLVREIREELSVTIVAGSAVHVGTFEAQAHAHPAGTVVRMTCYTADFHGELRADNEIEEVARLTYADRDRVSPVDQMIFDELFRAGRLRADAR</sequence>
<evidence type="ECO:0000259" key="3">
    <source>
        <dbReference type="PROSITE" id="PS51462"/>
    </source>
</evidence>
<comment type="caution">
    <text evidence="4">The sequence shown here is derived from an EMBL/GenBank/DDBJ whole genome shotgun (WGS) entry which is preliminary data.</text>
</comment>
<feature type="domain" description="Nudix hydrolase" evidence="3">
    <location>
        <begin position="1"/>
        <end position="130"/>
    </location>
</feature>
<keyword evidence="2" id="KW-0378">Hydrolase</keyword>
<organism evidence="4 5">
    <name type="scientific">Actinoplanes sichuanensis</name>
    <dbReference type="NCBI Taxonomy" id="512349"/>
    <lineage>
        <taxon>Bacteria</taxon>
        <taxon>Bacillati</taxon>
        <taxon>Actinomycetota</taxon>
        <taxon>Actinomycetes</taxon>
        <taxon>Micromonosporales</taxon>
        <taxon>Micromonosporaceae</taxon>
        <taxon>Actinoplanes</taxon>
    </lineage>
</organism>
<dbReference type="SUPFAM" id="SSF55811">
    <property type="entry name" value="Nudix"/>
    <property type="match status" value="1"/>
</dbReference>
<evidence type="ECO:0000313" key="4">
    <source>
        <dbReference type="EMBL" id="MFD1372913.1"/>
    </source>
</evidence>
<dbReference type="InterPro" id="IPR015797">
    <property type="entry name" value="NUDIX_hydrolase-like_dom_sf"/>
</dbReference>
<dbReference type="Gene3D" id="3.90.79.10">
    <property type="entry name" value="Nucleoside Triphosphate Pyrophosphohydrolase"/>
    <property type="match status" value="1"/>
</dbReference>
<protein>
    <submittedName>
        <fullName evidence="4">NUDIX domain-containing protein</fullName>
    </submittedName>
</protein>
<dbReference type="PROSITE" id="PS51462">
    <property type="entry name" value="NUDIX"/>
    <property type="match status" value="1"/>
</dbReference>
<dbReference type="RefSeq" id="WP_317794643.1">
    <property type="nucleotide sequence ID" value="NZ_AP028461.1"/>
</dbReference>
<gene>
    <name evidence="4" type="ORF">ACFQ5G_46940</name>
</gene>